<accession>A0A5S4ZXL3</accession>
<name>A0A5S4ZXL3_9FIRM</name>
<dbReference type="Proteomes" id="UP000323166">
    <property type="component" value="Unassembled WGS sequence"/>
</dbReference>
<feature type="transmembrane region" description="Helical" evidence="1">
    <location>
        <begin position="83"/>
        <end position="104"/>
    </location>
</feature>
<sequence>MEIQVFQGFGHIMQEVALAMLPLLAIFLVFHLFLLRLPLEKIKQILTGMVLSLVGIAFFLQGVQVGFFPAGSAMGEQLGRLPYNWVVIPIGVMLGFVVVVAEPAVRVLNYEVEKVSGGFISQRVMLYTLSVGVAVSVGLAMARIVYGIPLIYLLLPGYIIAMIILKFSSPTFVAVAFDSGGVATGPMTVTFIMALAVGIATGIPGRDPLLDGFGLISLVALAPILSVLTLGLIYGGRSLDDEGQ</sequence>
<dbReference type="AlphaFoldDB" id="A0A5S4ZXL3"/>
<feature type="transmembrane region" description="Helical" evidence="1">
    <location>
        <begin position="180"/>
        <end position="203"/>
    </location>
</feature>
<keyword evidence="1" id="KW-0812">Transmembrane</keyword>
<feature type="transmembrane region" description="Helical" evidence="1">
    <location>
        <begin position="215"/>
        <end position="235"/>
    </location>
</feature>
<dbReference type="Pfam" id="PF07556">
    <property type="entry name" value="DUF1538"/>
    <property type="match status" value="1"/>
</dbReference>
<dbReference type="EMBL" id="VNHM01000002">
    <property type="protein sequence ID" value="TYO97433.1"/>
    <property type="molecule type" value="Genomic_DNA"/>
</dbReference>
<keyword evidence="1" id="KW-1133">Transmembrane helix</keyword>
<reference evidence="2 3" key="1">
    <citation type="submission" date="2019-07" db="EMBL/GenBank/DDBJ databases">
        <title>Genomic Encyclopedia of Type Strains, Phase I: the one thousand microbial genomes (KMG-I) project.</title>
        <authorList>
            <person name="Kyrpides N."/>
        </authorList>
    </citation>
    <scope>NUCLEOTIDE SEQUENCE [LARGE SCALE GENOMIC DNA]</scope>
    <source>
        <strain evidence="2 3">DSM 6562</strain>
    </source>
</reference>
<evidence type="ECO:0000313" key="2">
    <source>
        <dbReference type="EMBL" id="TYO97433.1"/>
    </source>
</evidence>
<gene>
    <name evidence="2" type="ORF">LX24_00628</name>
</gene>
<feature type="transmembrane region" description="Helical" evidence="1">
    <location>
        <begin position="12"/>
        <end position="33"/>
    </location>
</feature>
<feature type="transmembrane region" description="Helical" evidence="1">
    <location>
        <begin position="124"/>
        <end position="144"/>
    </location>
</feature>
<protein>
    <submittedName>
        <fullName evidence="2">Uncharacterized protein DUF1538</fullName>
    </submittedName>
</protein>
<feature type="transmembrane region" description="Helical" evidence="1">
    <location>
        <begin position="150"/>
        <end position="168"/>
    </location>
</feature>
<keyword evidence="1" id="KW-0472">Membrane</keyword>
<organism evidence="2 3">
    <name type="scientific">Desulfallas thermosapovorans DSM 6562</name>
    <dbReference type="NCBI Taxonomy" id="1121431"/>
    <lineage>
        <taxon>Bacteria</taxon>
        <taxon>Bacillati</taxon>
        <taxon>Bacillota</taxon>
        <taxon>Clostridia</taxon>
        <taxon>Eubacteriales</taxon>
        <taxon>Desulfallaceae</taxon>
        <taxon>Desulfallas</taxon>
    </lineage>
</organism>
<feature type="transmembrane region" description="Helical" evidence="1">
    <location>
        <begin position="45"/>
        <end position="63"/>
    </location>
</feature>
<evidence type="ECO:0000313" key="3">
    <source>
        <dbReference type="Proteomes" id="UP000323166"/>
    </source>
</evidence>
<keyword evidence="3" id="KW-1185">Reference proteome</keyword>
<proteinExistence type="predicted"/>
<comment type="caution">
    <text evidence="2">The sequence shown here is derived from an EMBL/GenBank/DDBJ whole genome shotgun (WGS) entry which is preliminary data.</text>
</comment>
<dbReference type="RefSeq" id="WP_166510670.1">
    <property type="nucleotide sequence ID" value="NZ_VNHM01000002.1"/>
</dbReference>
<evidence type="ECO:0000256" key="1">
    <source>
        <dbReference type="SAM" id="Phobius"/>
    </source>
</evidence>
<dbReference type="InterPro" id="IPR011435">
    <property type="entry name" value="UmpAB"/>
</dbReference>